<comment type="caution">
    <text evidence="1">The sequence shown here is derived from an EMBL/GenBank/DDBJ whole genome shotgun (WGS) entry which is preliminary data.</text>
</comment>
<keyword evidence="2" id="KW-1185">Reference proteome</keyword>
<gene>
    <name evidence="1" type="ORF">H6P81_017246</name>
</gene>
<protein>
    <submittedName>
        <fullName evidence="1">Uncharacterized protein</fullName>
    </submittedName>
</protein>
<organism evidence="1 2">
    <name type="scientific">Aristolochia fimbriata</name>
    <name type="common">White veined hardy Dutchman's pipe vine</name>
    <dbReference type="NCBI Taxonomy" id="158543"/>
    <lineage>
        <taxon>Eukaryota</taxon>
        <taxon>Viridiplantae</taxon>
        <taxon>Streptophyta</taxon>
        <taxon>Embryophyta</taxon>
        <taxon>Tracheophyta</taxon>
        <taxon>Spermatophyta</taxon>
        <taxon>Magnoliopsida</taxon>
        <taxon>Magnoliidae</taxon>
        <taxon>Piperales</taxon>
        <taxon>Aristolochiaceae</taxon>
        <taxon>Aristolochia</taxon>
    </lineage>
</organism>
<proteinExistence type="predicted"/>
<dbReference type="EMBL" id="JAINDJ010000007">
    <property type="protein sequence ID" value="KAG9441392.1"/>
    <property type="molecule type" value="Genomic_DNA"/>
</dbReference>
<evidence type="ECO:0000313" key="1">
    <source>
        <dbReference type="EMBL" id="KAG9441392.1"/>
    </source>
</evidence>
<reference evidence="1 2" key="1">
    <citation type="submission" date="2021-07" db="EMBL/GenBank/DDBJ databases">
        <title>The Aristolochia fimbriata genome: insights into angiosperm evolution, floral development and chemical biosynthesis.</title>
        <authorList>
            <person name="Jiao Y."/>
        </authorList>
    </citation>
    <scope>NUCLEOTIDE SEQUENCE [LARGE SCALE GENOMIC DNA]</scope>
    <source>
        <strain evidence="1">IBCAS-2021</strain>
        <tissue evidence="1">Leaf</tissue>
    </source>
</reference>
<accession>A0AAV7E0M2</accession>
<dbReference type="AlphaFoldDB" id="A0AAV7E0M2"/>
<dbReference type="Proteomes" id="UP000825729">
    <property type="component" value="Unassembled WGS sequence"/>
</dbReference>
<evidence type="ECO:0000313" key="2">
    <source>
        <dbReference type="Proteomes" id="UP000825729"/>
    </source>
</evidence>
<name>A0AAV7E0M2_ARIFI</name>
<sequence length="167" mass="18839">MLAGKISVQRSDEVGTDLMLQGQYPKKGFQRAIAATCLEEQPAVRPPIALCYLASQPYVPKGVAITGHETMSKLSEQQEEFENSSIIWWRFQQPPASLITLNYILPLEELEINHRCKGDLVWQTCERSIFGYIEAWLFTVYTSEALALETSVILLISQASEPIHQIP</sequence>